<keyword evidence="1" id="KW-0732">Signal</keyword>
<reference evidence="2 3" key="1">
    <citation type="submission" date="2019-06" db="EMBL/GenBank/DDBJ databases">
        <authorList>
            <person name="Lee I."/>
            <person name="Jang G.I."/>
            <person name="Hwang C.Y."/>
        </authorList>
    </citation>
    <scope>NUCLEOTIDE SEQUENCE [LARGE SCALE GENOMIC DNA]</scope>
    <source>
        <strain evidence="2 3">PAMC 28131</strain>
    </source>
</reference>
<evidence type="ECO:0000256" key="1">
    <source>
        <dbReference type="SAM" id="SignalP"/>
    </source>
</evidence>
<dbReference type="AlphaFoldDB" id="A0A501XIJ6"/>
<sequence length="315" mass="33722">MVAETILLPRRTLLGGAAALLASPALAIPRNRDPLDGVSAASESVQMSLASLDGSHQLVARLCRYPGANRAWLWVQLLTPDGFFACYDHHLPTGPEKTRLEAKDVLYAVGGMTARRTGERLKPTSCHADVRARLAATGAPREGEGHIPFHAKLSLNPTRRYAGLLPGRSELFGLGEMDIELNGRRFRGPATGQFHEQPQETPRFNQPYSYASLWGPDSSITAIAGASGGGGYRATDSGSTDFRGARFTETGDSRTLTLGAPGASLEVTAEVRARQQIPIFSGLWRGQFVEAKAGGETLYGVFVDFDMPSAPAAQT</sequence>
<keyword evidence="3" id="KW-1185">Reference proteome</keyword>
<dbReference type="OrthoDB" id="115252at2"/>
<name>A0A501XIJ6_9SPHN</name>
<dbReference type="EMBL" id="VFSU01000026">
    <property type="protein sequence ID" value="TPE60488.1"/>
    <property type="molecule type" value="Genomic_DNA"/>
</dbReference>
<feature type="chain" id="PRO_5021488174" evidence="1">
    <location>
        <begin position="28"/>
        <end position="315"/>
    </location>
</feature>
<feature type="signal peptide" evidence="1">
    <location>
        <begin position="1"/>
        <end position="27"/>
    </location>
</feature>
<dbReference type="RefSeq" id="WP_140928424.1">
    <property type="nucleotide sequence ID" value="NZ_VFSU01000026.1"/>
</dbReference>
<evidence type="ECO:0000313" key="2">
    <source>
        <dbReference type="EMBL" id="TPE60488.1"/>
    </source>
</evidence>
<evidence type="ECO:0000313" key="3">
    <source>
        <dbReference type="Proteomes" id="UP000319897"/>
    </source>
</evidence>
<accession>A0A501XIJ6</accession>
<proteinExistence type="predicted"/>
<dbReference type="Proteomes" id="UP000319897">
    <property type="component" value="Unassembled WGS sequence"/>
</dbReference>
<organism evidence="2 3">
    <name type="scientific">Sandaracinobacter neustonicus</name>
    <dbReference type="NCBI Taxonomy" id="1715348"/>
    <lineage>
        <taxon>Bacteria</taxon>
        <taxon>Pseudomonadati</taxon>
        <taxon>Pseudomonadota</taxon>
        <taxon>Alphaproteobacteria</taxon>
        <taxon>Sphingomonadales</taxon>
        <taxon>Sphingosinicellaceae</taxon>
        <taxon>Sandaracinobacter</taxon>
    </lineage>
</organism>
<gene>
    <name evidence="2" type="ORF">FJQ54_10810</name>
</gene>
<protein>
    <submittedName>
        <fullName evidence="2">Uncharacterized protein</fullName>
    </submittedName>
</protein>
<comment type="caution">
    <text evidence="2">The sequence shown here is derived from an EMBL/GenBank/DDBJ whole genome shotgun (WGS) entry which is preliminary data.</text>
</comment>